<evidence type="ECO:0000313" key="1">
    <source>
        <dbReference type="EMBL" id="RIH77176.1"/>
    </source>
</evidence>
<protein>
    <submittedName>
        <fullName evidence="1">Uncharacterized protein</fullName>
    </submittedName>
</protein>
<proteinExistence type="predicted"/>
<dbReference type="KEGG" id="mtai:Mtai_v1c28370"/>
<dbReference type="EMBL" id="QWKX01000030">
    <property type="protein sequence ID" value="RIH77176.1"/>
    <property type="molecule type" value="Genomic_DNA"/>
</dbReference>
<name>A0A399DZA9_9DEIN</name>
<dbReference type="Proteomes" id="UP000266089">
    <property type="component" value="Unassembled WGS sequence"/>
</dbReference>
<comment type="caution">
    <text evidence="1">The sequence shown here is derived from an EMBL/GenBank/DDBJ whole genome shotgun (WGS) entry which is preliminary data.</text>
</comment>
<accession>A0A399DZA9</accession>
<reference evidence="1 2" key="1">
    <citation type="submission" date="2018-08" db="EMBL/GenBank/DDBJ databases">
        <title>Meiothermus cateniformans JCM 15151 genome sequencing project.</title>
        <authorList>
            <person name="Da Costa M.S."/>
            <person name="Albuquerque L."/>
            <person name="Raposo P."/>
            <person name="Froufe H.J.C."/>
            <person name="Barroso C.S."/>
            <person name="Egas C."/>
        </authorList>
    </citation>
    <scope>NUCLEOTIDE SEQUENCE [LARGE SCALE GENOMIC DNA]</scope>
    <source>
        <strain evidence="1 2">JCM 15151</strain>
    </source>
</reference>
<dbReference type="AlphaFoldDB" id="A0A399DZA9"/>
<evidence type="ECO:0000313" key="2">
    <source>
        <dbReference type="Proteomes" id="UP000266089"/>
    </source>
</evidence>
<sequence length="335" mass="38507">MPEPDKPHDEPSQAGFDHTLWFPAKGPLQRAAFGGYGTGEPPTPPLDSEAVRGMVERALPYLPGIREDLAIQEEIREDPDDRIRLAFGAVAFAVLSRGASFKQAMEAYKNLVDLTNSMGYESLWRFVDWGNYKHEMHRPSHEAFRWYTGEVRKRLLSIYDAVSSFGRNAYGTLASNLFVLLYLLPLDKSEEDVVRYSEEHFHPSSSFIRVSALSLAERLGRYWLPRSVARLALQLYDHRFELISLDRYMMVGVDIAFGGPGHTAQPAEQYGRYERWYLDLLRYWRDEKEALPADTTPFMWQYALWLSFQGVGFEPLREVFLKAKGLILPREAGRS</sequence>
<organism evidence="1 2">
    <name type="scientific">Meiothermus taiwanensis</name>
    <dbReference type="NCBI Taxonomy" id="172827"/>
    <lineage>
        <taxon>Bacteria</taxon>
        <taxon>Thermotogati</taxon>
        <taxon>Deinococcota</taxon>
        <taxon>Deinococci</taxon>
        <taxon>Thermales</taxon>
        <taxon>Thermaceae</taxon>
        <taxon>Meiothermus</taxon>
    </lineage>
</organism>
<gene>
    <name evidence="1" type="ORF">Mcate_01429</name>
</gene>